<dbReference type="AlphaFoldDB" id="A0A834HQX4"/>
<name>A0A834HQX4_RHYFE</name>
<feature type="domain" description="RRM" evidence="9">
    <location>
        <begin position="662"/>
        <end position="738"/>
    </location>
</feature>
<dbReference type="InterPro" id="IPR000504">
    <property type="entry name" value="RRM_dom"/>
</dbReference>
<dbReference type="InterPro" id="IPR008847">
    <property type="entry name" value="Suf"/>
</dbReference>
<comment type="subcellular location">
    <subcellularLocation>
        <location evidence="1">Nucleus</location>
    </subcellularLocation>
</comment>
<keyword evidence="2" id="KW-0507">mRNA processing</keyword>
<evidence type="ECO:0000259" key="9">
    <source>
        <dbReference type="PROSITE" id="PS50102"/>
    </source>
</evidence>
<accession>A0A834HQX4</accession>
<evidence type="ECO:0000313" key="10">
    <source>
        <dbReference type="EMBL" id="KAF7265564.1"/>
    </source>
</evidence>
<comment type="caution">
    <text evidence="10">The sequence shown here is derived from an EMBL/GenBank/DDBJ whole genome shotgun (WGS) entry which is preliminary data.</text>
</comment>
<sequence length="806" mass="93329">MSDRDLSIEVNEAEDSGESDSSDSSDENDTQEQELLDRARQLENDISDNKYLYDSHIELISIFRKLADLNSLREAYKRFHEYFPLTPQLWLEWINTEAGLANTQEQQKELFKLFDKATEDYLSVDLWVEYAQYSIGLGDLETTRSILDRGLNAAGLVCDKGSLLWDTLREIENVYIGMNTEGTDEWKKQVLKLVDVFKRQLSIPLLNIENTFNEWQDWIKDLPKGLVDPKTVEYGYKKALKLLEIYKPFEEQLLTCNSNEELYKVYKHYIKTVTDPSTIICLYERAAVQLCLVPDFWIDYSNYVFNLGPVAENVIQKALRNCPWSEDLWILKVRIHEKLEKSENQVMNCFEQGTASLSPSPALELWLTYLEYNHRVIGSPEKLDKLFNQAIEQIGFENDPQCKIGRLFGRILAHRGDMKTARNIWAKIMSNPDNKASYSLWIEYGNLEKQYGEHNIVRELYQRALKAVKDWPQYIMEEWLMFERHFGTLSDVMKCVQKCKEARATLTENVKQENHSLPTEYGQHQEVSNKGVKRKFASEISDYTSTKKVKEADIHKEKTRIRTPVERNPEITVFISNLHPSVDEGRLKSIFPNAVNLEIALDRKGKSRCFGYVQFQTPEEAMVALARDREPLDGRPIFVSEIKTDKTEKKPVFKYATNEEKNKLFIKGLPTSKTKDEVEKLFKPFGAKDVRLVLHKSGQPKGLAYVEFENEEGAIKALKRTDQMDVDGHVITVAISAPPPRREKALRAPFDRKADEEPTRHARIRLQTSLLPRSLQIQSTTDKKEAVGGETKKMNNADFRNMLLKK</sequence>
<dbReference type="PANTHER" id="PTHR17204:SF25">
    <property type="entry name" value="RRM DOMAIN-CONTAINING PROTEIN"/>
    <property type="match status" value="1"/>
</dbReference>
<dbReference type="InterPro" id="IPR011990">
    <property type="entry name" value="TPR-like_helical_dom_sf"/>
</dbReference>
<protein>
    <recommendedName>
        <fullName evidence="9">RRM domain-containing protein</fullName>
    </recommendedName>
</protein>
<evidence type="ECO:0000256" key="1">
    <source>
        <dbReference type="ARBA" id="ARBA00004123"/>
    </source>
</evidence>
<reference evidence="10" key="1">
    <citation type="submission" date="2020-08" db="EMBL/GenBank/DDBJ databases">
        <title>Genome sequencing and assembly of the red palm weevil Rhynchophorus ferrugineus.</title>
        <authorList>
            <person name="Dias G.B."/>
            <person name="Bergman C.M."/>
            <person name="Manee M."/>
        </authorList>
    </citation>
    <scope>NUCLEOTIDE SEQUENCE</scope>
    <source>
        <strain evidence="10">AA-2017</strain>
        <tissue evidence="10">Whole larva</tissue>
    </source>
</reference>
<dbReference type="EMBL" id="JAACXV010014605">
    <property type="protein sequence ID" value="KAF7265564.1"/>
    <property type="molecule type" value="Genomic_DNA"/>
</dbReference>
<dbReference type="SMART" id="SM00386">
    <property type="entry name" value="HAT"/>
    <property type="match status" value="6"/>
</dbReference>
<dbReference type="GO" id="GO:0005634">
    <property type="term" value="C:nucleus"/>
    <property type="evidence" value="ECO:0007669"/>
    <property type="project" value="UniProtKB-SubCell"/>
</dbReference>
<dbReference type="Gene3D" id="3.30.70.330">
    <property type="match status" value="2"/>
</dbReference>
<keyword evidence="5" id="KW-0508">mRNA splicing</keyword>
<evidence type="ECO:0000313" key="11">
    <source>
        <dbReference type="Proteomes" id="UP000625711"/>
    </source>
</evidence>
<dbReference type="GO" id="GO:0003723">
    <property type="term" value="F:RNA binding"/>
    <property type="evidence" value="ECO:0007669"/>
    <property type="project" value="UniProtKB-UniRule"/>
</dbReference>
<keyword evidence="4 7" id="KW-0694">RNA-binding</keyword>
<feature type="domain" description="RRM" evidence="9">
    <location>
        <begin position="571"/>
        <end position="644"/>
    </location>
</feature>
<gene>
    <name evidence="10" type="ORF">GWI33_021018</name>
</gene>
<evidence type="ECO:0000256" key="8">
    <source>
        <dbReference type="SAM" id="MobiDB-lite"/>
    </source>
</evidence>
<keyword evidence="3" id="KW-0677">Repeat</keyword>
<evidence type="ECO:0000256" key="7">
    <source>
        <dbReference type="PROSITE-ProRule" id="PRU00176"/>
    </source>
</evidence>
<evidence type="ECO:0000256" key="3">
    <source>
        <dbReference type="ARBA" id="ARBA00022737"/>
    </source>
</evidence>
<keyword evidence="11" id="KW-1185">Reference proteome</keyword>
<dbReference type="Proteomes" id="UP000625711">
    <property type="component" value="Unassembled WGS sequence"/>
</dbReference>
<dbReference type="OrthoDB" id="360390at2759"/>
<feature type="region of interest" description="Disordered" evidence="8">
    <location>
        <begin position="1"/>
        <end position="34"/>
    </location>
</feature>
<proteinExistence type="predicted"/>
<dbReference type="InterPro" id="IPR003107">
    <property type="entry name" value="HAT"/>
</dbReference>
<dbReference type="Pfam" id="PF05843">
    <property type="entry name" value="Suf"/>
    <property type="match status" value="1"/>
</dbReference>
<feature type="compositionally biased region" description="Acidic residues" evidence="8">
    <location>
        <begin position="11"/>
        <end position="34"/>
    </location>
</feature>
<dbReference type="SMART" id="SM00360">
    <property type="entry name" value="RRM"/>
    <property type="match status" value="2"/>
</dbReference>
<dbReference type="PROSITE" id="PS50102">
    <property type="entry name" value="RRM"/>
    <property type="match status" value="2"/>
</dbReference>
<dbReference type="InterPro" id="IPR035979">
    <property type="entry name" value="RBD_domain_sf"/>
</dbReference>
<dbReference type="GO" id="GO:0008380">
    <property type="term" value="P:RNA splicing"/>
    <property type="evidence" value="ECO:0007669"/>
    <property type="project" value="UniProtKB-KW"/>
</dbReference>
<evidence type="ECO:0000256" key="6">
    <source>
        <dbReference type="ARBA" id="ARBA00023242"/>
    </source>
</evidence>
<dbReference type="GO" id="GO:0006397">
    <property type="term" value="P:mRNA processing"/>
    <property type="evidence" value="ECO:0007669"/>
    <property type="project" value="UniProtKB-KW"/>
</dbReference>
<evidence type="ECO:0000256" key="5">
    <source>
        <dbReference type="ARBA" id="ARBA00023187"/>
    </source>
</evidence>
<evidence type="ECO:0000256" key="4">
    <source>
        <dbReference type="ARBA" id="ARBA00022884"/>
    </source>
</evidence>
<evidence type="ECO:0000256" key="2">
    <source>
        <dbReference type="ARBA" id="ARBA00022664"/>
    </source>
</evidence>
<dbReference type="InterPro" id="IPR012677">
    <property type="entry name" value="Nucleotide-bd_a/b_plait_sf"/>
</dbReference>
<dbReference type="Pfam" id="PF00076">
    <property type="entry name" value="RRM_1"/>
    <property type="match status" value="2"/>
</dbReference>
<dbReference type="SUPFAM" id="SSF54928">
    <property type="entry name" value="RNA-binding domain, RBD"/>
    <property type="match status" value="2"/>
</dbReference>
<organism evidence="10 11">
    <name type="scientific">Rhynchophorus ferrugineus</name>
    <name type="common">Red palm weevil</name>
    <name type="synonym">Curculio ferrugineus</name>
    <dbReference type="NCBI Taxonomy" id="354439"/>
    <lineage>
        <taxon>Eukaryota</taxon>
        <taxon>Metazoa</taxon>
        <taxon>Ecdysozoa</taxon>
        <taxon>Arthropoda</taxon>
        <taxon>Hexapoda</taxon>
        <taxon>Insecta</taxon>
        <taxon>Pterygota</taxon>
        <taxon>Neoptera</taxon>
        <taxon>Endopterygota</taxon>
        <taxon>Coleoptera</taxon>
        <taxon>Polyphaga</taxon>
        <taxon>Cucujiformia</taxon>
        <taxon>Curculionidae</taxon>
        <taxon>Dryophthorinae</taxon>
        <taxon>Rhynchophorus</taxon>
    </lineage>
</organism>
<dbReference type="SUPFAM" id="SSF48452">
    <property type="entry name" value="TPR-like"/>
    <property type="match status" value="1"/>
</dbReference>
<dbReference type="Gene3D" id="1.25.40.10">
    <property type="entry name" value="Tetratricopeptide repeat domain"/>
    <property type="match status" value="1"/>
</dbReference>
<keyword evidence="6" id="KW-0539">Nucleus</keyword>
<dbReference type="PANTHER" id="PTHR17204">
    <property type="entry name" value="PRE-MRNA PROCESSING PROTEIN PRP39-RELATED"/>
    <property type="match status" value="1"/>
</dbReference>